<evidence type="ECO:0000313" key="4">
    <source>
        <dbReference type="Proteomes" id="UP000651482"/>
    </source>
</evidence>
<feature type="domain" description="Xylose isomerase-like TIM barrel" evidence="2">
    <location>
        <begin position="58"/>
        <end position="239"/>
    </location>
</feature>
<dbReference type="PANTHER" id="PTHR43489">
    <property type="entry name" value="ISOMERASE"/>
    <property type="match status" value="1"/>
</dbReference>
<dbReference type="RefSeq" id="WP_249317686.1">
    <property type="nucleotide sequence ID" value="NZ_JACRSN010000001.1"/>
</dbReference>
<dbReference type="InterPro" id="IPR013022">
    <property type="entry name" value="Xyl_isomerase-like_TIM-brl"/>
</dbReference>
<dbReference type="AlphaFoldDB" id="A0A926D6T9"/>
<evidence type="ECO:0000313" key="3">
    <source>
        <dbReference type="EMBL" id="MBC8532492.1"/>
    </source>
</evidence>
<sequence length="269" mass="30132">MNKVGIYFAYWTREWQANYPMHIQKVARLGFDILEVCTANFVDLGKAERQEIRRAAQDAGIEYAKRTLEMISDMGGNTYGGINYASWPVRQLPKDLTEKADYVARSLESLKSVLKTAEDYGVQYCFEIVNRFEQFLLNTAEEGAAFCKATGSPNAKLLLDTFHMNIEEDSLADAIHTAGFYLGHFHIGEANRKTPGVGRMPWHEIGKALREIDYRGAVVMEPFIAPGGQVGEDIRVWRDLSKGADEAEMDAKAGKACRFMKAVLESAAE</sequence>
<protein>
    <submittedName>
        <fullName evidence="3">Sugar phosphate isomerase/epimerase</fullName>
    </submittedName>
</protein>
<keyword evidence="4" id="KW-1185">Reference proteome</keyword>
<proteinExistence type="predicted"/>
<gene>
    <name evidence="3" type="ORF">IAG03_00455</name>
</gene>
<accession>A0A926D6T9</accession>
<dbReference type="GO" id="GO:0016853">
    <property type="term" value="F:isomerase activity"/>
    <property type="evidence" value="ECO:0007669"/>
    <property type="project" value="UniProtKB-KW"/>
</dbReference>
<evidence type="ECO:0000256" key="1">
    <source>
        <dbReference type="ARBA" id="ARBA00023235"/>
    </source>
</evidence>
<dbReference type="InterPro" id="IPR050417">
    <property type="entry name" value="Sugar_Epim/Isomerase"/>
</dbReference>
<evidence type="ECO:0000259" key="2">
    <source>
        <dbReference type="Pfam" id="PF01261"/>
    </source>
</evidence>
<dbReference type="Proteomes" id="UP000651482">
    <property type="component" value="Unassembled WGS sequence"/>
</dbReference>
<dbReference type="EMBL" id="JACRSN010000001">
    <property type="protein sequence ID" value="MBC8532492.1"/>
    <property type="molecule type" value="Genomic_DNA"/>
</dbReference>
<organism evidence="3 4">
    <name type="scientific">Yeguia hominis</name>
    <dbReference type="NCBI Taxonomy" id="2763662"/>
    <lineage>
        <taxon>Bacteria</taxon>
        <taxon>Bacillati</taxon>
        <taxon>Bacillota</taxon>
        <taxon>Clostridia</taxon>
        <taxon>Eubacteriales</taxon>
        <taxon>Yeguiaceae</taxon>
        <taxon>Yeguia</taxon>
    </lineage>
</organism>
<comment type="caution">
    <text evidence="3">The sequence shown here is derived from an EMBL/GenBank/DDBJ whole genome shotgun (WGS) entry which is preliminary data.</text>
</comment>
<name>A0A926D6T9_9FIRM</name>
<dbReference type="SUPFAM" id="SSF51658">
    <property type="entry name" value="Xylose isomerase-like"/>
    <property type="match status" value="1"/>
</dbReference>
<keyword evidence="1 3" id="KW-0413">Isomerase</keyword>
<dbReference type="PANTHER" id="PTHR43489:SF7">
    <property type="entry name" value="3-DEHYDRO-D-GULOSIDE 4-EPIMERASE-RELATED"/>
    <property type="match status" value="1"/>
</dbReference>
<reference evidence="3" key="1">
    <citation type="submission" date="2020-08" db="EMBL/GenBank/DDBJ databases">
        <title>Genome public.</title>
        <authorList>
            <person name="Liu C."/>
            <person name="Sun Q."/>
        </authorList>
    </citation>
    <scope>NUCLEOTIDE SEQUENCE</scope>
    <source>
        <strain evidence="3">NSJ-40</strain>
    </source>
</reference>
<dbReference type="InterPro" id="IPR036237">
    <property type="entry name" value="Xyl_isomerase-like_sf"/>
</dbReference>
<dbReference type="Pfam" id="PF01261">
    <property type="entry name" value="AP_endonuc_2"/>
    <property type="match status" value="1"/>
</dbReference>
<dbReference type="Gene3D" id="3.20.20.150">
    <property type="entry name" value="Divalent-metal-dependent TIM barrel enzymes"/>
    <property type="match status" value="1"/>
</dbReference>